<dbReference type="AlphaFoldDB" id="A0A8H7TEP6"/>
<reference evidence="2" key="1">
    <citation type="submission" date="2021-02" db="EMBL/GenBank/DDBJ databases">
        <title>Genome sequence Cadophora malorum strain M34.</title>
        <authorList>
            <person name="Stefanovic E."/>
            <person name="Vu D."/>
            <person name="Scully C."/>
            <person name="Dijksterhuis J."/>
            <person name="Roader J."/>
            <person name="Houbraken J."/>
        </authorList>
    </citation>
    <scope>NUCLEOTIDE SEQUENCE</scope>
    <source>
        <strain evidence="2">M34</strain>
    </source>
</reference>
<dbReference type="EMBL" id="JAFJYH010000128">
    <property type="protein sequence ID" value="KAG4418419.1"/>
    <property type="molecule type" value="Genomic_DNA"/>
</dbReference>
<proteinExistence type="predicted"/>
<protein>
    <recommendedName>
        <fullName evidence="4">Cell wall protein</fullName>
    </recommendedName>
</protein>
<gene>
    <name evidence="2" type="ORF">IFR04_008404</name>
</gene>
<sequence>MLFSSTIKLLALTSTLVLAAPIPQGAGVEAGCDAILTDGDTGSGLVKEAGQNAASLLKSAGAKHQGAGFSDACNAILTDGDTGSGLALKEAGRILASLLKSAGGKRQLDKAGAGTAALLNLLSPDAATYQEGLVNVIDGDGTSDSAVIGEQIGAIEAQAGSGAGNLVPSKLPTLPKT</sequence>
<organism evidence="2 3">
    <name type="scientific">Cadophora malorum</name>
    <dbReference type="NCBI Taxonomy" id="108018"/>
    <lineage>
        <taxon>Eukaryota</taxon>
        <taxon>Fungi</taxon>
        <taxon>Dikarya</taxon>
        <taxon>Ascomycota</taxon>
        <taxon>Pezizomycotina</taxon>
        <taxon>Leotiomycetes</taxon>
        <taxon>Helotiales</taxon>
        <taxon>Ploettnerulaceae</taxon>
        <taxon>Cadophora</taxon>
    </lineage>
</organism>
<evidence type="ECO:0000313" key="3">
    <source>
        <dbReference type="Proteomes" id="UP000664132"/>
    </source>
</evidence>
<accession>A0A8H7TEP6</accession>
<keyword evidence="1" id="KW-0732">Signal</keyword>
<dbReference type="Proteomes" id="UP000664132">
    <property type="component" value="Unassembled WGS sequence"/>
</dbReference>
<evidence type="ECO:0008006" key="4">
    <source>
        <dbReference type="Google" id="ProtNLM"/>
    </source>
</evidence>
<feature type="signal peptide" evidence="1">
    <location>
        <begin position="1"/>
        <end position="19"/>
    </location>
</feature>
<evidence type="ECO:0000313" key="2">
    <source>
        <dbReference type="EMBL" id="KAG4418419.1"/>
    </source>
</evidence>
<feature type="chain" id="PRO_5034163021" description="Cell wall protein" evidence="1">
    <location>
        <begin position="20"/>
        <end position="177"/>
    </location>
</feature>
<dbReference type="OrthoDB" id="3521820at2759"/>
<name>A0A8H7TEP6_9HELO</name>
<evidence type="ECO:0000256" key="1">
    <source>
        <dbReference type="SAM" id="SignalP"/>
    </source>
</evidence>
<comment type="caution">
    <text evidence="2">The sequence shown here is derived from an EMBL/GenBank/DDBJ whole genome shotgun (WGS) entry which is preliminary data.</text>
</comment>
<keyword evidence="3" id="KW-1185">Reference proteome</keyword>